<dbReference type="Pfam" id="PF00571">
    <property type="entry name" value="CBS"/>
    <property type="match status" value="1"/>
</dbReference>
<feature type="domain" description="CBS" evidence="4">
    <location>
        <begin position="1"/>
        <end position="61"/>
    </location>
</feature>
<dbReference type="Gene3D" id="3.40.640.10">
    <property type="entry name" value="Type I PLP-dependent aspartate aminotransferase-like (Major domain)"/>
    <property type="match status" value="1"/>
</dbReference>
<dbReference type="Gene3D" id="3.90.1150.10">
    <property type="entry name" value="Aspartate Aminotransferase, domain 1"/>
    <property type="match status" value="1"/>
</dbReference>
<reference evidence="5 6" key="1">
    <citation type="submission" date="2019-12" db="EMBL/GenBank/DDBJ databases">
        <title>Genomic-based taxomic classification of the family Erythrobacteraceae.</title>
        <authorList>
            <person name="Xu L."/>
        </authorList>
    </citation>
    <scope>NUCLEOTIDE SEQUENCE [LARGE SCALE GENOMIC DNA]</scope>
    <source>
        <strain evidence="5 6">H32</strain>
    </source>
</reference>
<dbReference type="InterPro" id="IPR046342">
    <property type="entry name" value="CBS_dom_sf"/>
</dbReference>
<comment type="caution">
    <text evidence="5">The sequence shown here is derived from an EMBL/GenBank/DDBJ whole genome shotgun (WGS) entry which is preliminary data.</text>
</comment>
<dbReference type="Gene3D" id="3.10.580.10">
    <property type="entry name" value="CBS-domain"/>
    <property type="match status" value="1"/>
</dbReference>
<dbReference type="SUPFAM" id="SSF54631">
    <property type="entry name" value="CBS-domain pair"/>
    <property type="match status" value="1"/>
</dbReference>
<comment type="similarity">
    <text evidence="1 3">Belongs to the DegT/DnrJ/EryC1 family.</text>
</comment>
<dbReference type="PANTHER" id="PTHR30244">
    <property type="entry name" value="TRANSAMINASE"/>
    <property type="match status" value="1"/>
</dbReference>
<gene>
    <name evidence="5" type="ORF">GRI72_08250</name>
</gene>
<dbReference type="SUPFAM" id="SSF53383">
    <property type="entry name" value="PLP-dependent transferases"/>
    <property type="match status" value="1"/>
</dbReference>
<dbReference type="SMART" id="SM00116">
    <property type="entry name" value="CBS"/>
    <property type="match status" value="2"/>
</dbReference>
<dbReference type="InterPro" id="IPR015421">
    <property type="entry name" value="PyrdxlP-dep_Trfase_major"/>
</dbReference>
<feature type="domain" description="CBS" evidence="4">
    <location>
        <begin position="68"/>
        <end position="130"/>
    </location>
</feature>
<protein>
    <submittedName>
        <fullName evidence="5">CBS domain-containing protein</fullName>
    </submittedName>
</protein>
<dbReference type="Pfam" id="PF01041">
    <property type="entry name" value="DegT_DnrJ_EryC1"/>
    <property type="match status" value="1"/>
</dbReference>
<keyword evidence="2" id="KW-0129">CBS domain</keyword>
<evidence type="ECO:0000313" key="6">
    <source>
        <dbReference type="Proteomes" id="UP000444401"/>
    </source>
</evidence>
<evidence type="ECO:0000256" key="1">
    <source>
        <dbReference type="ARBA" id="ARBA00037999"/>
    </source>
</evidence>
<dbReference type="PROSITE" id="PS51371">
    <property type="entry name" value="CBS"/>
    <property type="match status" value="2"/>
</dbReference>
<dbReference type="InterPro" id="IPR000644">
    <property type="entry name" value="CBS_dom"/>
</dbReference>
<dbReference type="Proteomes" id="UP000444401">
    <property type="component" value="Unassembled WGS sequence"/>
</dbReference>
<name>A0ABW9UW30_9SPHN</name>
<keyword evidence="3" id="KW-0663">Pyridoxal phosphate</keyword>
<dbReference type="InterPro" id="IPR000653">
    <property type="entry name" value="DegT/StrS_aminotransferase"/>
</dbReference>
<evidence type="ECO:0000313" key="5">
    <source>
        <dbReference type="EMBL" id="MXO68815.1"/>
    </source>
</evidence>
<sequence length="497" mass="53673">MTDNDTLQRAIVRSDASIRTVMARLDRNRIKLGLVLDEGGRLLRTVTDGDIRRALLGGALLDDAISCLPPQRAVTVPEKTAPAQLLQEMDRHGVNALVVTDAAGEPVDLVDRGMLSGAILLSPPHMGGGEAAHVQQAFDDNWVAPAGPNLDAFEKRLAVLSTREHAVAVSSGTAGLHLAMRALNLPRGARVYVSDLTFVGSVQPLLYERLEPVLIDAEPGTWNMSPGALRRQIEADAASDRKGAAILLVHLYGQSANVGEILTIAEEHGLPLVEDAAESLGAVYDNRPSGAHGVISVYSFNGNKIITTSSGGALVTDDPKIAERARYLATQGRDPVEHYQHGTIAYNYRMSNILAGVGLGQLDVLSDRVAARRAIFERYKAGLSDLPGIAFQEDSPRSLGNRWLTSIEFDPNRLAIHPYQIMRKLRQGGIETRPGWKPLHMQPLCHGFAFAPHSEKVTVSAAHFQRALCLPTGSNLTVAEQDRIIAAVRSILTENLV</sequence>
<evidence type="ECO:0000256" key="2">
    <source>
        <dbReference type="PROSITE-ProRule" id="PRU00703"/>
    </source>
</evidence>
<dbReference type="InterPro" id="IPR015424">
    <property type="entry name" value="PyrdxlP-dep_Trfase"/>
</dbReference>
<dbReference type="CDD" id="cd00616">
    <property type="entry name" value="AHBA_syn"/>
    <property type="match status" value="1"/>
</dbReference>
<dbReference type="RefSeq" id="WP_160733426.1">
    <property type="nucleotide sequence ID" value="NZ_WTYO01000003.1"/>
</dbReference>
<evidence type="ECO:0000259" key="4">
    <source>
        <dbReference type="PROSITE" id="PS51371"/>
    </source>
</evidence>
<keyword evidence="6" id="KW-1185">Reference proteome</keyword>
<proteinExistence type="inferred from homology"/>
<organism evidence="5 6">
    <name type="scientific">Pelagerythrobacter marinus</name>
    <dbReference type="NCBI Taxonomy" id="538382"/>
    <lineage>
        <taxon>Bacteria</taxon>
        <taxon>Pseudomonadati</taxon>
        <taxon>Pseudomonadota</taxon>
        <taxon>Alphaproteobacteria</taxon>
        <taxon>Sphingomonadales</taxon>
        <taxon>Erythrobacteraceae</taxon>
        <taxon>Pelagerythrobacter</taxon>
    </lineage>
</organism>
<dbReference type="EMBL" id="WTYO01000003">
    <property type="protein sequence ID" value="MXO68815.1"/>
    <property type="molecule type" value="Genomic_DNA"/>
</dbReference>
<dbReference type="PANTHER" id="PTHR30244:SF34">
    <property type="entry name" value="DTDP-4-AMINO-4,6-DIDEOXYGALACTOSE TRANSAMINASE"/>
    <property type="match status" value="1"/>
</dbReference>
<accession>A0ABW9UW30</accession>
<evidence type="ECO:0000256" key="3">
    <source>
        <dbReference type="RuleBase" id="RU004508"/>
    </source>
</evidence>
<dbReference type="InterPro" id="IPR015422">
    <property type="entry name" value="PyrdxlP-dep_Trfase_small"/>
</dbReference>